<proteinExistence type="predicted"/>
<dbReference type="EMBL" id="SOHQ01000001">
    <property type="protein sequence ID" value="TFD82380.1"/>
    <property type="molecule type" value="Genomic_DNA"/>
</dbReference>
<evidence type="ECO:0000313" key="1">
    <source>
        <dbReference type="EMBL" id="TFD82380.1"/>
    </source>
</evidence>
<evidence type="ECO:0000313" key="2">
    <source>
        <dbReference type="Proteomes" id="UP000298218"/>
    </source>
</evidence>
<dbReference type="SUPFAM" id="SSF55961">
    <property type="entry name" value="Bet v1-like"/>
    <property type="match status" value="1"/>
</dbReference>
<dbReference type="InterPro" id="IPR023393">
    <property type="entry name" value="START-like_dom_sf"/>
</dbReference>
<dbReference type="AlphaFoldDB" id="A0A4Y8KRY0"/>
<dbReference type="Proteomes" id="UP000298218">
    <property type="component" value="Unassembled WGS sequence"/>
</dbReference>
<gene>
    <name evidence="1" type="ORF">E3T53_00440</name>
</gene>
<sequence>MVQARESVTVQFPIDEVFAFLADGLNNPKWRPGVVCIALKSGSGVGTVYTQTMAGPGGRTIQGDYRITRSDAPTQLDFEVVAGPARPTGSFRLRSLSPTSTEVELSIKLILTGMLTLVPAMVARQVTTEVDAIRRLPRAMAG</sequence>
<organism evidence="1 2">
    <name type="scientific">Cryobacterium psychrophilum</name>
    <dbReference type="NCBI Taxonomy" id="41988"/>
    <lineage>
        <taxon>Bacteria</taxon>
        <taxon>Bacillati</taxon>
        <taxon>Actinomycetota</taxon>
        <taxon>Actinomycetes</taxon>
        <taxon>Micrococcales</taxon>
        <taxon>Microbacteriaceae</taxon>
        <taxon>Cryobacterium</taxon>
    </lineage>
</organism>
<dbReference type="Gene3D" id="3.30.530.20">
    <property type="match status" value="1"/>
</dbReference>
<keyword evidence="2" id="KW-1185">Reference proteome</keyword>
<name>A0A4Y8KRY0_9MICO</name>
<dbReference type="OrthoDB" id="5951835at2"/>
<reference evidence="1 2" key="1">
    <citation type="submission" date="2019-03" db="EMBL/GenBank/DDBJ databases">
        <title>Genomics of glacier-inhabiting Cryobacterium strains.</title>
        <authorList>
            <person name="Liu Q."/>
            <person name="Xin Y.-H."/>
        </authorList>
    </citation>
    <scope>NUCLEOTIDE SEQUENCE [LARGE SCALE GENOMIC DNA]</scope>
    <source>
        <strain evidence="1 2">CGMCC 1.4292</strain>
    </source>
</reference>
<accession>A0A4Y8KRY0</accession>
<dbReference type="Pfam" id="PF10604">
    <property type="entry name" value="Polyketide_cyc2"/>
    <property type="match status" value="1"/>
</dbReference>
<dbReference type="InterPro" id="IPR019587">
    <property type="entry name" value="Polyketide_cyclase/dehydratase"/>
</dbReference>
<dbReference type="RefSeq" id="WP_134171765.1">
    <property type="nucleotide sequence ID" value="NZ_SODI01000001.1"/>
</dbReference>
<comment type="caution">
    <text evidence="1">The sequence shown here is derived from an EMBL/GenBank/DDBJ whole genome shotgun (WGS) entry which is preliminary data.</text>
</comment>
<protein>
    <submittedName>
        <fullName evidence="1">Uncharacterized protein</fullName>
    </submittedName>
</protein>